<evidence type="ECO:0000313" key="1">
    <source>
        <dbReference type="EMBL" id="MEQ2200313.1"/>
    </source>
</evidence>
<reference evidence="1 2" key="1">
    <citation type="submission" date="2021-06" db="EMBL/GenBank/DDBJ databases">
        <authorList>
            <person name="Palmer J.M."/>
        </authorList>
    </citation>
    <scope>NUCLEOTIDE SEQUENCE [LARGE SCALE GENOMIC DNA]</scope>
    <source>
        <strain evidence="1 2">XC_2019</strain>
        <tissue evidence="1">Muscle</tissue>
    </source>
</reference>
<organism evidence="1 2">
    <name type="scientific">Xenoophorus captivus</name>
    <dbReference type="NCBI Taxonomy" id="1517983"/>
    <lineage>
        <taxon>Eukaryota</taxon>
        <taxon>Metazoa</taxon>
        <taxon>Chordata</taxon>
        <taxon>Craniata</taxon>
        <taxon>Vertebrata</taxon>
        <taxon>Euteleostomi</taxon>
        <taxon>Actinopterygii</taxon>
        <taxon>Neopterygii</taxon>
        <taxon>Teleostei</taxon>
        <taxon>Neoteleostei</taxon>
        <taxon>Acanthomorphata</taxon>
        <taxon>Ovalentaria</taxon>
        <taxon>Atherinomorphae</taxon>
        <taxon>Cyprinodontiformes</taxon>
        <taxon>Goodeidae</taxon>
        <taxon>Xenoophorus</taxon>
    </lineage>
</organism>
<name>A0ABV0QWT3_9TELE</name>
<dbReference type="EMBL" id="JAHRIN010025916">
    <property type="protein sequence ID" value="MEQ2200313.1"/>
    <property type="molecule type" value="Genomic_DNA"/>
</dbReference>
<proteinExistence type="predicted"/>
<keyword evidence="2" id="KW-1185">Reference proteome</keyword>
<protein>
    <submittedName>
        <fullName evidence="1">Uncharacterized protein</fullName>
    </submittedName>
</protein>
<accession>A0ABV0QWT3</accession>
<sequence length="156" mass="17335">MRKYVRKLRTEERPAVMLQVHLCRVCVGTRSLPTVSPCCQLADLSFSGVVWKVLVKAVSVSGVTCGRIKWHIKPRCKAAARMETSVGIRAHGCFHISKEEIMFSDLCLKSCCVCIVLLLECYLSVKHGKKKSDCTGNSLNLPKFMTAEICTVVCIL</sequence>
<evidence type="ECO:0000313" key="2">
    <source>
        <dbReference type="Proteomes" id="UP001434883"/>
    </source>
</evidence>
<gene>
    <name evidence="1" type="ORF">XENOCAPTIV_027372</name>
</gene>
<dbReference type="Proteomes" id="UP001434883">
    <property type="component" value="Unassembled WGS sequence"/>
</dbReference>
<comment type="caution">
    <text evidence="1">The sequence shown here is derived from an EMBL/GenBank/DDBJ whole genome shotgun (WGS) entry which is preliminary data.</text>
</comment>